<evidence type="ECO:0000313" key="1">
    <source>
        <dbReference type="EMBL" id="PPS08278.1"/>
    </source>
</evidence>
<accession>A0A2P5XY49</accession>
<organism evidence="1 2">
    <name type="scientific">Gossypium barbadense</name>
    <name type="common">Sea Island cotton</name>
    <name type="synonym">Hibiscus barbadensis</name>
    <dbReference type="NCBI Taxonomy" id="3634"/>
    <lineage>
        <taxon>Eukaryota</taxon>
        <taxon>Viridiplantae</taxon>
        <taxon>Streptophyta</taxon>
        <taxon>Embryophyta</taxon>
        <taxon>Tracheophyta</taxon>
        <taxon>Spermatophyta</taxon>
        <taxon>Magnoliopsida</taxon>
        <taxon>eudicotyledons</taxon>
        <taxon>Gunneridae</taxon>
        <taxon>Pentapetalae</taxon>
        <taxon>rosids</taxon>
        <taxon>malvids</taxon>
        <taxon>Malvales</taxon>
        <taxon>Malvaceae</taxon>
        <taxon>Malvoideae</taxon>
        <taxon>Gossypium</taxon>
    </lineage>
</organism>
<dbReference type="AlphaFoldDB" id="A0A2P5XY49"/>
<dbReference type="Proteomes" id="UP000239757">
    <property type="component" value="Unassembled WGS sequence"/>
</dbReference>
<evidence type="ECO:0000313" key="2">
    <source>
        <dbReference type="Proteomes" id="UP000239757"/>
    </source>
</evidence>
<dbReference type="EMBL" id="KZ664032">
    <property type="protein sequence ID" value="PPS08278.1"/>
    <property type="molecule type" value="Genomic_DNA"/>
</dbReference>
<dbReference type="OrthoDB" id="1750221at2759"/>
<sequence length="85" mass="10013">MAVHEILWIARRTTERGVMEPFTKAGWRSLIAMGQWFTWERGRLPENNVRERLDRGWPIRLSGIFVEVILLSTPSQFFQPLSDIN</sequence>
<name>A0A2P5XY49_GOSBA</name>
<reference evidence="1 2" key="1">
    <citation type="submission" date="2015-01" db="EMBL/GenBank/DDBJ databases">
        <title>Genome of allotetraploid Gossypium barbadense reveals genomic plasticity and fiber elongation in cotton evolution.</title>
        <authorList>
            <person name="Chen X."/>
            <person name="Liu X."/>
            <person name="Zhao B."/>
            <person name="Zheng H."/>
            <person name="Hu Y."/>
            <person name="Lu G."/>
            <person name="Yang C."/>
            <person name="Chen J."/>
            <person name="Shan C."/>
            <person name="Zhang L."/>
            <person name="Zhou Y."/>
            <person name="Wang L."/>
            <person name="Guo W."/>
            <person name="Bai Y."/>
            <person name="Ruan J."/>
            <person name="Shangguan X."/>
            <person name="Mao Y."/>
            <person name="Jiang J."/>
            <person name="Zhu Y."/>
            <person name="Lei J."/>
            <person name="Kang H."/>
            <person name="Chen S."/>
            <person name="He X."/>
            <person name="Wang R."/>
            <person name="Wang Y."/>
            <person name="Chen J."/>
            <person name="Wang L."/>
            <person name="Yu S."/>
            <person name="Wang B."/>
            <person name="Wei J."/>
            <person name="Song S."/>
            <person name="Lu X."/>
            <person name="Gao Z."/>
            <person name="Gu W."/>
            <person name="Deng X."/>
            <person name="Ma D."/>
            <person name="Wang S."/>
            <person name="Liang W."/>
            <person name="Fang L."/>
            <person name="Cai C."/>
            <person name="Zhu X."/>
            <person name="Zhou B."/>
            <person name="Zhang Y."/>
            <person name="Chen Z."/>
            <person name="Xu S."/>
            <person name="Zhu R."/>
            <person name="Wang S."/>
            <person name="Zhang T."/>
            <person name="Zhao G."/>
        </authorList>
    </citation>
    <scope>NUCLEOTIDE SEQUENCE [LARGE SCALE GENOMIC DNA]</scope>
    <source>
        <strain evidence="2">cv. Xinhai21</strain>
        <tissue evidence="1">Leaf</tissue>
    </source>
</reference>
<protein>
    <submittedName>
        <fullName evidence="1">Uncharacterized protein</fullName>
    </submittedName>
</protein>
<gene>
    <name evidence="1" type="ORF">GOBAR_AA12359</name>
</gene>
<proteinExistence type="predicted"/>